<evidence type="ECO:0000313" key="2">
    <source>
        <dbReference type="EnsemblPlants" id="Ma09_p27240.1"/>
    </source>
</evidence>
<evidence type="ECO:0000313" key="3">
    <source>
        <dbReference type="Proteomes" id="UP000012960"/>
    </source>
</evidence>
<dbReference type="InParanoid" id="A0A804KP90"/>
<evidence type="ECO:0000256" key="1">
    <source>
        <dbReference type="SAM" id="MobiDB-lite"/>
    </source>
</evidence>
<feature type="region of interest" description="Disordered" evidence="1">
    <location>
        <begin position="127"/>
        <end position="153"/>
    </location>
</feature>
<dbReference type="EnsemblPlants" id="Ma09_t27240.1">
    <property type="protein sequence ID" value="Ma09_p27240.1"/>
    <property type="gene ID" value="Ma09_g27240"/>
</dbReference>
<sequence length="197" mass="21402">MTPRNKRSPDGVPPLREFDVSERQINIILRKPTIEEEGTSTHTMSEGKFMVNTGIAIDVLFVDAFQKLRLTRNDLCPMTTSLTRFTGISQIIEAGEAYVRLENIMLEIGRRARGLVDVPKDGLHAMSSGIGPEGSGIAQRRSDIAGGQHAKGKDDAPEAQAVVLLEPEFPGCQVIVPLRQAIVLTQARDGTARAQGS</sequence>
<dbReference type="Gramene" id="Ma09_t27240.1">
    <property type="protein sequence ID" value="Ma09_p27240.1"/>
    <property type="gene ID" value="Ma09_g27240"/>
</dbReference>
<keyword evidence="3" id="KW-1185">Reference proteome</keyword>
<name>A0A804KP90_MUSAM</name>
<proteinExistence type="predicted"/>
<dbReference type="Proteomes" id="UP000012960">
    <property type="component" value="Unplaced"/>
</dbReference>
<dbReference type="AlphaFoldDB" id="A0A804KP90"/>
<organism evidence="2 3">
    <name type="scientific">Musa acuminata subsp. malaccensis</name>
    <name type="common">Wild banana</name>
    <name type="synonym">Musa malaccensis</name>
    <dbReference type="NCBI Taxonomy" id="214687"/>
    <lineage>
        <taxon>Eukaryota</taxon>
        <taxon>Viridiplantae</taxon>
        <taxon>Streptophyta</taxon>
        <taxon>Embryophyta</taxon>
        <taxon>Tracheophyta</taxon>
        <taxon>Spermatophyta</taxon>
        <taxon>Magnoliopsida</taxon>
        <taxon>Liliopsida</taxon>
        <taxon>Zingiberales</taxon>
        <taxon>Musaceae</taxon>
        <taxon>Musa</taxon>
    </lineage>
</organism>
<reference evidence="2" key="1">
    <citation type="submission" date="2021-05" db="UniProtKB">
        <authorList>
            <consortium name="EnsemblPlants"/>
        </authorList>
    </citation>
    <scope>IDENTIFICATION</scope>
    <source>
        <strain evidence="2">subsp. malaccensis</strain>
    </source>
</reference>
<protein>
    <submittedName>
        <fullName evidence="2">Uncharacterized protein</fullName>
    </submittedName>
</protein>
<accession>A0A804KP90</accession>